<gene>
    <name evidence="1" type="ORF">SPELUC_LOCUS8549</name>
</gene>
<accession>A0ACA9ND17</accession>
<dbReference type="EMBL" id="CAJVPW010012990">
    <property type="protein sequence ID" value="CAG8640590.1"/>
    <property type="molecule type" value="Genomic_DNA"/>
</dbReference>
<protein>
    <submittedName>
        <fullName evidence="1">13149_t:CDS:1</fullName>
    </submittedName>
</protein>
<proteinExistence type="predicted"/>
<name>A0ACA9ND17_9GLOM</name>
<feature type="non-terminal residue" evidence="1">
    <location>
        <position position="122"/>
    </location>
</feature>
<organism evidence="1 2">
    <name type="scientific">Cetraspora pellucida</name>
    <dbReference type="NCBI Taxonomy" id="1433469"/>
    <lineage>
        <taxon>Eukaryota</taxon>
        <taxon>Fungi</taxon>
        <taxon>Fungi incertae sedis</taxon>
        <taxon>Mucoromycota</taxon>
        <taxon>Glomeromycotina</taxon>
        <taxon>Glomeromycetes</taxon>
        <taxon>Diversisporales</taxon>
        <taxon>Gigasporaceae</taxon>
        <taxon>Cetraspora</taxon>
    </lineage>
</organism>
<reference evidence="1" key="1">
    <citation type="submission" date="2021-06" db="EMBL/GenBank/DDBJ databases">
        <authorList>
            <person name="Kallberg Y."/>
            <person name="Tangrot J."/>
            <person name="Rosling A."/>
        </authorList>
    </citation>
    <scope>NUCLEOTIDE SEQUENCE</scope>
    <source>
        <strain evidence="1">28 12/20/2015</strain>
    </source>
</reference>
<dbReference type="Proteomes" id="UP000789366">
    <property type="component" value="Unassembled WGS sequence"/>
</dbReference>
<comment type="caution">
    <text evidence="1">The sequence shown here is derived from an EMBL/GenBank/DDBJ whole genome shotgun (WGS) entry which is preliminary data.</text>
</comment>
<evidence type="ECO:0000313" key="1">
    <source>
        <dbReference type="EMBL" id="CAG8640590.1"/>
    </source>
</evidence>
<sequence length="122" mass="14299">MVDAASKQNAFKALNNRFYYGNAKFTMRNKRQDLKLAALGSKKITNYFNLSEEDNCEFSVSELEQKVKKNTQDIRLQYVAQYLRLVKSDFTKQEAKQQEIVFSDRTPKGMRKVLEERGLDYP</sequence>
<evidence type="ECO:0000313" key="2">
    <source>
        <dbReference type="Proteomes" id="UP000789366"/>
    </source>
</evidence>
<keyword evidence="2" id="KW-1185">Reference proteome</keyword>